<evidence type="ECO:0000313" key="1">
    <source>
        <dbReference type="EMBL" id="KAG0142101.1"/>
    </source>
</evidence>
<evidence type="ECO:0000313" key="2">
    <source>
        <dbReference type="Proteomes" id="UP000886653"/>
    </source>
</evidence>
<gene>
    <name evidence="1" type="ORF">CROQUDRAFT_27033</name>
</gene>
<organism evidence="1 2">
    <name type="scientific">Cronartium quercuum f. sp. fusiforme G11</name>
    <dbReference type="NCBI Taxonomy" id="708437"/>
    <lineage>
        <taxon>Eukaryota</taxon>
        <taxon>Fungi</taxon>
        <taxon>Dikarya</taxon>
        <taxon>Basidiomycota</taxon>
        <taxon>Pucciniomycotina</taxon>
        <taxon>Pucciniomycetes</taxon>
        <taxon>Pucciniales</taxon>
        <taxon>Coleosporiaceae</taxon>
        <taxon>Cronartium</taxon>
    </lineage>
</organism>
<dbReference type="Proteomes" id="UP000886653">
    <property type="component" value="Unassembled WGS sequence"/>
</dbReference>
<feature type="non-terminal residue" evidence="1">
    <location>
        <position position="195"/>
    </location>
</feature>
<comment type="caution">
    <text evidence="1">The sequence shown here is derived from an EMBL/GenBank/DDBJ whole genome shotgun (WGS) entry which is preliminary data.</text>
</comment>
<proteinExistence type="predicted"/>
<accession>A0A9P6T7M5</accession>
<dbReference type="EMBL" id="MU167360">
    <property type="protein sequence ID" value="KAG0142101.1"/>
    <property type="molecule type" value="Genomic_DNA"/>
</dbReference>
<dbReference type="AlphaFoldDB" id="A0A9P6T7M5"/>
<reference evidence="1" key="1">
    <citation type="submission" date="2013-11" db="EMBL/GenBank/DDBJ databases">
        <title>Genome sequence of the fusiform rust pathogen reveals effectors for host alternation and coevolution with pine.</title>
        <authorList>
            <consortium name="DOE Joint Genome Institute"/>
            <person name="Smith K."/>
            <person name="Pendleton A."/>
            <person name="Kubisiak T."/>
            <person name="Anderson C."/>
            <person name="Salamov A."/>
            <person name="Aerts A."/>
            <person name="Riley R."/>
            <person name="Clum A."/>
            <person name="Lindquist E."/>
            <person name="Ence D."/>
            <person name="Campbell M."/>
            <person name="Kronenberg Z."/>
            <person name="Feau N."/>
            <person name="Dhillon B."/>
            <person name="Hamelin R."/>
            <person name="Burleigh J."/>
            <person name="Smith J."/>
            <person name="Yandell M."/>
            <person name="Nelson C."/>
            <person name="Grigoriev I."/>
            <person name="Davis J."/>
        </authorList>
    </citation>
    <scope>NUCLEOTIDE SEQUENCE</scope>
    <source>
        <strain evidence="1">G11</strain>
    </source>
</reference>
<protein>
    <submittedName>
        <fullName evidence="1">Uncharacterized protein</fullName>
    </submittedName>
</protein>
<feature type="non-terminal residue" evidence="1">
    <location>
        <position position="1"/>
    </location>
</feature>
<name>A0A9P6T7M5_9BASI</name>
<keyword evidence="2" id="KW-1185">Reference proteome</keyword>
<sequence length="195" mass="22446">LGSKSNMEQRQADTMTKERLSGGTAMLSKIVKIDQIEMLKQDRLNWEVWDHDLDHFSMFTPGAHEYLRPKMIQSNNLYDQEKADYVYRIISWIVGKSIGLVICHLITPADNYRTLNEKFFAISFTVQMEGFQKVVLMRFDGNLLMFQTHLEDMQDMAAKLARLGLAISDDVSGGFMLLGIPASFGFLEHYFEHPL</sequence>